<name>A0A1H1K1R9_9BURK</name>
<dbReference type="Proteomes" id="UP000199365">
    <property type="component" value="Unassembled WGS sequence"/>
</dbReference>
<protein>
    <submittedName>
        <fullName evidence="1">Uncharacterized protein</fullName>
    </submittedName>
</protein>
<reference evidence="2" key="1">
    <citation type="submission" date="2016-10" db="EMBL/GenBank/DDBJ databases">
        <authorList>
            <person name="Varghese N."/>
            <person name="Submissions S."/>
        </authorList>
    </citation>
    <scope>NUCLEOTIDE SEQUENCE [LARGE SCALE GENOMIC DNA]</scope>
    <source>
        <strain evidence="2">DUS833</strain>
    </source>
</reference>
<dbReference type="EMBL" id="FNKX01000002">
    <property type="protein sequence ID" value="SDR56248.1"/>
    <property type="molecule type" value="Genomic_DNA"/>
</dbReference>
<dbReference type="AlphaFoldDB" id="A0A1H1K1R9"/>
<sequence>MYEVNQGPCPWVGTGTATWPNGRGAETRRRDLAQICSTSGTDMKPQVIRRPAASGGTRSTYRRYVAASRARFFAQAAGSSIDLLTLVVAEALERRAQAEIRRDLLRDALYAMPVRAERSAAQRRDDDETDF</sequence>
<evidence type="ECO:0000313" key="2">
    <source>
        <dbReference type="Proteomes" id="UP000199365"/>
    </source>
</evidence>
<evidence type="ECO:0000313" key="1">
    <source>
        <dbReference type="EMBL" id="SDR56248.1"/>
    </source>
</evidence>
<gene>
    <name evidence="1" type="ORF">SAMN05445850_6328</name>
</gene>
<organism evidence="1 2">
    <name type="scientific">Paraburkholderia tuberum</name>
    <dbReference type="NCBI Taxonomy" id="157910"/>
    <lineage>
        <taxon>Bacteria</taxon>
        <taxon>Pseudomonadati</taxon>
        <taxon>Pseudomonadota</taxon>
        <taxon>Betaproteobacteria</taxon>
        <taxon>Burkholderiales</taxon>
        <taxon>Burkholderiaceae</taxon>
        <taxon>Paraburkholderia</taxon>
    </lineage>
</organism>
<proteinExistence type="predicted"/>
<accession>A0A1H1K1R9</accession>
<keyword evidence="2" id="KW-1185">Reference proteome</keyword>